<dbReference type="SMART" id="SM00909">
    <property type="entry name" value="Germane"/>
    <property type="match status" value="1"/>
</dbReference>
<feature type="domain" description="GerMN" evidence="2">
    <location>
        <begin position="96"/>
        <end position="182"/>
    </location>
</feature>
<keyword evidence="4" id="KW-1185">Reference proteome</keyword>
<evidence type="ECO:0000313" key="3">
    <source>
        <dbReference type="EMBL" id="GAA4540747.1"/>
    </source>
</evidence>
<evidence type="ECO:0000259" key="2">
    <source>
        <dbReference type="SMART" id="SM00909"/>
    </source>
</evidence>
<dbReference type="EMBL" id="BAABGT010000022">
    <property type="protein sequence ID" value="GAA4540747.1"/>
    <property type="molecule type" value="Genomic_DNA"/>
</dbReference>
<dbReference type="Pfam" id="PF10646">
    <property type="entry name" value="Germane"/>
    <property type="match status" value="1"/>
</dbReference>
<sequence>MTGVSVTVGHAGAMWGRSRWAFLAVGAFLLAGCAGTGDARDRITPAPTAPTTVPADPAKGAVPVWFVGGTPAGDRLFREVRALRDGGPDGEPPDHVGTAVTAVLEGRTDDPDHRTDWPEGVRLRSPVTHGNGVLTVDLAVAGPLPGPAGLALQQLVYTVQSAAGSTDPVRVLVGGEPASSLLGEPVDAPLTAADPYRVRALVEIDDPVDGVRVASPVVLSGEAAVVEATLLWEVRDDAREVVRAGVTSTTEGQTFAPFRLEIPLPPGDYTVVVSEDDPSGGAGRPPMSDSVRLSVR</sequence>
<dbReference type="Proteomes" id="UP001501598">
    <property type="component" value="Unassembled WGS sequence"/>
</dbReference>
<name>A0ABP8RKD9_9PSEU</name>
<gene>
    <name evidence="3" type="ORF">GCM10023175_13730</name>
</gene>
<evidence type="ECO:0000313" key="4">
    <source>
        <dbReference type="Proteomes" id="UP001501598"/>
    </source>
</evidence>
<comment type="caution">
    <text evidence="3">The sequence shown here is derived from an EMBL/GenBank/DDBJ whole genome shotgun (WGS) entry which is preliminary data.</text>
</comment>
<dbReference type="InterPro" id="IPR019606">
    <property type="entry name" value="GerMN"/>
</dbReference>
<accession>A0ABP8RKD9</accession>
<protein>
    <recommendedName>
        <fullName evidence="2">GerMN domain-containing protein</fullName>
    </recommendedName>
</protein>
<feature type="region of interest" description="Disordered" evidence="1">
    <location>
        <begin position="274"/>
        <end position="296"/>
    </location>
</feature>
<reference evidence="4" key="1">
    <citation type="journal article" date="2019" name="Int. J. Syst. Evol. Microbiol.">
        <title>The Global Catalogue of Microorganisms (GCM) 10K type strain sequencing project: providing services to taxonomists for standard genome sequencing and annotation.</title>
        <authorList>
            <consortium name="The Broad Institute Genomics Platform"/>
            <consortium name="The Broad Institute Genome Sequencing Center for Infectious Disease"/>
            <person name="Wu L."/>
            <person name="Ma J."/>
        </authorList>
    </citation>
    <scope>NUCLEOTIDE SEQUENCE [LARGE SCALE GENOMIC DNA]</scope>
    <source>
        <strain evidence="4">JCM 17906</strain>
    </source>
</reference>
<proteinExistence type="predicted"/>
<dbReference type="InterPro" id="IPR018911">
    <property type="entry name" value="Gmad2_Ig-like_dom"/>
</dbReference>
<organism evidence="3 4">
    <name type="scientific">Pseudonocardia xishanensis</name>
    <dbReference type="NCBI Taxonomy" id="630995"/>
    <lineage>
        <taxon>Bacteria</taxon>
        <taxon>Bacillati</taxon>
        <taxon>Actinomycetota</taxon>
        <taxon>Actinomycetes</taxon>
        <taxon>Pseudonocardiales</taxon>
        <taxon>Pseudonocardiaceae</taxon>
        <taxon>Pseudonocardia</taxon>
    </lineage>
</organism>
<evidence type="ECO:0000256" key="1">
    <source>
        <dbReference type="SAM" id="MobiDB-lite"/>
    </source>
</evidence>
<dbReference type="Pfam" id="PF10648">
    <property type="entry name" value="Gmad2"/>
    <property type="match status" value="1"/>
</dbReference>